<evidence type="ECO:0000313" key="4">
    <source>
        <dbReference type="EMBL" id="KAJ1122293.1"/>
    </source>
</evidence>
<evidence type="ECO:0000313" key="5">
    <source>
        <dbReference type="Proteomes" id="UP001066276"/>
    </source>
</evidence>
<dbReference type="Gene3D" id="2.60.20.10">
    <property type="entry name" value="Crystallins"/>
    <property type="match status" value="2"/>
</dbReference>
<dbReference type="GO" id="GO:0002088">
    <property type="term" value="P:lens development in camera-type eye"/>
    <property type="evidence" value="ECO:0007669"/>
    <property type="project" value="TreeGrafter"/>
</dbReference>
<feature type="domain" description="Beta/gamma crystallin 'Greek key'" evidence="3">
    <location>
        <begin position="127"/>
        <end position="169"/>
    </location>
</feature>
<accession>A0AAV7P998</accession>
<protein>
    <recommendedName>
        <fullName evidence="3">Beta/gamma crystallin 'Greek key' domain-containing protein</fullName>
    </recommendedName>
</protein>
<evidence type="ECO:0000256" key="1">
    <source>
        <dbReference type="ARBA" id="ARBA00009646"/>
    </source>
</evidence>
<keyword evidence="2" id="KW-0677">Repeat</keyword>
<dbReference type="InterPro" id="IPR001064">
    <property type="entry name" value="Beta/gamma_crystallin"/>
</dbReference>
<dbReference type="PROSITE" id="PS50915">
    <property type="entry name" value="CRYSTALLIN_BETA_GAMMA"/>
    <property type="match status" value="3"/>
</dbReference>
<dbReference type="SMART" id="SM00247">
    <property type="entry name" value="XTALbg"/>
    <property type="match status" value="2"/>
</dbReference>
<dbReference type="SUPFAM" id="SSF49695">
    <property type="entry name" value="gamma-Crystallin-like"/>
    <property type="match status" value="1"/>
</dbReference>
<dbReference type="SUPFAM" id="SSF56973">
    <property type="entry name" value="Aerolisin/ETX pore-forming domain"/>
    <property type="match status" value="1"/>
</dbReference>
<keyword evidence="5" id="KW-1185">Reference proteome</keyword>
<comment type="caution">
    <text evidence="4">The sequence shown here is derived from an EMBL/GenBank/DDBJ whole genome shotgun (WGS) entry which is preliminary data.</text>
</comment>
<dbReference type="PANTHER" id="PTHR11818">
    <property type="entry name" value="BETA/GAMMA CRYSTALLIN"/>
    <property type="match status" value="1"/>
</dbReference>
<organism evidence="4 5">
    <name type="scientific">Pleurodeles waltl</name>
    <name type="common">Iberian ribbed newt</name>
    <dbReference type="NCBI Taxonomy" id="8319"/>
    <lineage>
        <taxon>Eukaryota</taxon>
        <taxon>Metazoa</taxon>
        <taxon>Chordata</taxon>
        <taxon>Craniata</taxon>
        <taxon>Vertebrata</taxon>
        <taxon>Euteleostomi</taxon>
        <taxon>Amphibia</taxon>
        <taxon>Batrachia</taxon>
        <taxon>Caudata</taxon>
        <taxon>Salamandroidea</taxon>
        <taxon>Salamandridae</taxon>
        <taxon>Pleurodelinae</taxon>
        <taxon>Pleurodeles</taxon>
    </lineage>
</organism>
<name>A0AAV7P998_PLEWA</name>
<dbReference type="GO" id="GO:0007601">
    <property type="term" value="P:visual perception"/>
    <property type="evidence" value="ECO:0007669"/>
    <property type="project" value="TreeGrafter"/>
</dbReference>
<dbReference type="InterPro" id="IPR004991">
    <property type="entry name" value="Aerolysin-like"/>
</dbReference>
<dbReference type="InterPro" id="IPR050252">
    <property type="entry name" value="Beta/Gamma-Crystallin"/>
</dbReference>
<evidence type="ECO:0000256" key="2">
    <source>
        <dbReference type="ARBA" id="ARBA00022737"/>
    </source>
</evidence>
<reference evidence="4" key="1">
    <citation type="journal article" date="2022" name="bioRxiv">
        <title>Sequencing and chromosome-scale assembly of the giantPleurodeles waltlgenome.</title>
        <authorList>
            <person name="Brown T."/>
            <person name="Elewa A."/>
            <person name="Iarovenko S."/>
            <person name="Subramanian E."/>
            <person name="Araus A.J."/>
            <person name="Petzold A."/>
            <person name="Susuki M."/>
            <person name="Suzuki K.-i.T."/>
            <person name="Hayashi T."/>
            <person name="Toyoda A."/>
            <person name="Oliveira C."/>
            <person name="Osipova E."/>
            <person name="Leigh N.D."/>
            <person name="Simon A."/>
            <person name="Yun M.H."/>
        </authorList>
    </citation>
    <scope>NUCLEOTIDE SEQUENCE</scope>
    <source>
        <strain evidence="4">20211129_DDA</strain>
        <tissue evidence="4">Liver</tissue>
    </source>
</reference>
<dbReference type="Pfam" id="PF00030">
    <property type="entry name" value="Crystall"/>
    <property type="match status" value="2"/>
</dbReference>
<dbReference type="Pfam" id="PF03318">
    <property type="entry name" value="ETX_MTX2"/>
    <property type="match status" value="1"/>
</dbReference>
<sequence length="337" mass="37902">MNKITVYEHPNFQGLHRTYTADVPNLVNESFEDTISSAKVVGQPWLMYEHPNYKGWFIALEEGEHPATEMTDKASSLKLITEDLNNPKITVYEHGYCSGNSSVVTHESNLMFGNINDKISSHRVQNGVWLLYEHPNRGGRYIVAKAGEYLDDYSITGLNDQISHLYPLRPGKASVTGTLLWNKKKVESERNIQADQYLYTNNTDSEQEFTATSCKEYEKYVSHSFEFSNESSIKVGASFTLKEVANITTEVSNTFTVSKGESESLTTKKTAELSLPIKVPPRTKIIVSFMYKEVISSVPVELKIVQGSKTVTEYGTYHCESGTDMYIDVQSHAISTV</sequence>
<comment type="similarity">
    <text evidence="1">Belongs to the beta/gamma-crystallin family.</text>
</comment>
<feature type="domain" description="Beta/gamma crystallin 'Greek key'" evidence="3">
    <location>
        <begin position="43"/>
        <end position="81"/>
    </location>
</feature>
<dbReference type="Gene3D" id="2.170.15.10">
    <property type="entry name" value="Proaerolysin, chain A, domain 3"/>
    <property type="match status" value="1"/>
</dbReference>
<proteinExistence type="inferred from homology"/>
<dbReference type="GO" id="GO:0005212">
    <property type="term" value="F:structural constituent of eye lens"/>
    <property type="evidence" value="ECO:0007669"/>
    <property type="project" value="TreeGrafter"/>
</dbReference>
<dbReference type="PANTHER" id="PTHR11818:SF103">
    <property type="entry name" value="BETA_GAMMA CRYSTALLIN 'GREEK KEY' DOMAIN-CONTAINING PROTEIN"/>
    <property type="match status" value="1"/>
</dbReference>
<evidence type="ECO:0000259" key="3">
    <source>
        <dbReference type="PROSITE" id="PS50915"/>
    </source>
</evidence>
<dbReference type="InterPro" id="IPR011024">
    <property type="entry name" value="G_crystallin-like"/>
</dbReference>
<dbReference type="EMBL" id="JANPWB010000011">
    <property type="protein sequence ID" value="KAJ1122293.1"/>
    <property type="molecule type" value="Genomic_DNA"/>
</dbReference>
<dbReference type="Proteomes" id="UP001066276">
    <property type="component" value="Chromosome 7"/>
</dbReference>
<feature type="domain" description="Beta/gamma crystallin 'Greek key'" evidence="3">
    <location>
        <begin position="2"/>
        <end position="42"/>
    </location>
</feature>
<dbReference type="AlphaFoldDB" id="A0AAV7P998"/>
<gene>
    <name evidence="4" type="ORF">NDU88_000788</name>
</gene>